<dbReference type="GO" id="GO:0005886">
    <property type="term" value="C:plasma membrane"/>
    <property type="evidence" value="ECO:0007669"/>
    <property type="project" value="UniProtKB-SubCell"/>
</dbReference>
<keyword evidence="4" id="KW-0472">Membrane</keyword>
<evidence type="ECO:0000256" key="3">
    <source>
        <dbReference type="ARBA" id="ARBA00022475"/>
    </source>
</evidence>
<dbReference type="Proteomes" id="UP000003250">
    <property type="component" value="Unassembled WGS sequence"/>
</dbReference>
<dbReference type="PANTHER" id="PTHR30465">
    <property type="entry name" value="INNER MEMBRANE ABC TRANSPORTER"/>
    <property type="match status" value="1"/>
</dbReference>
<feature type="transmembrane region" description="Helical" evidence="4">
    <location>
        <begin position="52"/>
        <end position="76"/>
    </location>
</feature>
<accession>H0I2V9</accession>
<comment type="subcellular location">
    <subcellularLocation>
        <location evidence="1">Cell membrane</location>
        <topology evidence="1">Multi-pass membrane protein</topology>
    </subcellularLocation>
</comment>
<proteinExistence type="predicted"/>
<protein>
    <submittedName>
        <fullName evidence="5">Oligopeptide ABC transporter, permease protein</fullName>
    </submittedName>
</protein>
<dbReference type="PATRIC" id="fig|1107882.3.peg.6577"/>
<feature type="transmembrane region" description="Helical" evidence="4">
    <location>
        <begin position="12"/>
        <end position="32"/>
    </location>
</feature>
<evidence type="ECO:0000256" key="1">
    <source>
        <dbReference type="ARBA" id="ARBA00004651"/>
    </source>
</evidence>
<gene>
    <name evidence="5" type="ORF">MAXJ12_34074</name>
</gene>
<evidence type="ECO:0000256" key="2">
    <source>
        <dbReference type="ARBA" id="ARBA00022448"/>
    </source>
</evidence>
<name>H0I2V9_9HYPH</name>
<dbReference type="AlphaFoldDB" id="H0I2V9"/>
<evidence type="ECO:0000256" key="4">
    <source>
        <dbReference type="SAM" id="Phobius"/>
    </source>
</evidence>
<evidence type="ECO:0000313" key="6">
    <source>
        <dbReference type="Proteomes" id="UP000003250"/>
    </source>
</evidence>
<reference evidence="5 6" key="1">
    <citation type="journal article" date="2012" name="J. Bacteriol.">
        <title>Draft Genome Sequence of Mesorhizobium alhagi CCNWXJ12-2T, a Novel Salt-Resistant Species Isolated from the Desert of Northwestern China.</title>
        <authorList>
            <person name="Zhou M."/>
            <person name="Chen W."/>
            <person name="Chen H."/>
            <person name="Wei G."/>
        </authorList>
    </citation>
    <scope>NUCLEOTIDE SEQUENCE [LARGE SCALE GENOMIC DNA]</scope>
    <source>
        <strain evidence="5 6">CCNWXJ12-2</strain>
    </source>
</reference>
<keyword evidence="3" id="KW-1003">Cell membrane</keyword>
<keyword evidence="4" id="KW-1133">Transmembrane helix</keyword>
<organism evidence="5 6">
    <name type="scientific">Mesorhizobium alhagi CCNWXJ12-2</name>
    <dbReference type="NCBI Taxonomy" id="1107882"/>
    <lineage>
        <taxon>Bacteria</taxon>
        <taxon>Pseudomonadati</taxon>
        <taxon>Pseudomonadota</taxon>
        <taxon>Alphaproteobacteria</taxon>
        <taxon>Hyphomicrobiales</taxon>
        <taxon>Phyllobacteriaceae</taxon>
        <taxon>Allomesorhizobium</taxon>
    </lineage>
</organism>
<sequence length="88" mass="9418">MRMALNFFMSDIGSILPAIISGAEITAIVLSLETTGPMLIKALQSQDMYLAGSFLMFLAFLTVIGVLISDLALALLDPRIRLQGGSTK</sequence>
<dbReference type="PANTHER" id="PTHR30465:SF43">
    <property type="entry name" value="OLIGOPEPTIDE ABC TRANSPORTER, PERMEASE PROTEIN"/>
    <property type="match status" value="1"/>
</dbReference>
<dbReference type="EMBL" id="AHAM01000308">
    <property type="protein sequence ID" value="EHK52667.1"/>
    <property type="molecule type" value="Genomic_DNA"/>
</dbReference>
<keyword evidence="6" id="KW-1185">Reference proteome</keyword>
<evidence type="ECO:0000313" key="5">
    <source>
        <dbReference type="EMBL" id="EHK52667.1"/>
    </source>
</evidence>
<keyword evidence="2" id="KW-0813">Transport</keyword>
<keyword evidence="4" id="KW-0812">Transmembrane</keyword>